<reference evidence="2" key="1">
    <citation type="submission" date="2025-08" db="UniProtKB">
        <authorList>
            <consortium name="Ensembl"/>
        </authorList>
    </citation>
    <scope>IDENTIFICATION</scope>
</reference>
<reference evidence="2" key="2">
    <citation type="submission" date="2025-09" db="UniProtKB">
        <authorList>
            <consortium name="Ensembl"/>
        </authorList>
    </citation>
    <scope>IDENTIFICATION</scope>
</reference>
<evidence type="ECO:0000259" key="1">
    <source>
        <dbReference type="Pfam" id="PF07051"/>
    </source>
</evidence>
<protein>
    <recommendedName>
        <fullName evidence="1">OCIA domain-containing protein</fullName>
    </recommendedName>
</protein>
<dbReference type="Ensembl" id="ENSTMTT00000019246.1">
    <property type="protein sequence ID" value="ENSTMTP00000018591.1"/>
    <property type="gene ID" value="ENSTMTG00000013647.1"/>
</dbReference>
<dbReference type="Proteomes" id="UP000472274">
    <property type="component" value="Unplaced"/>
</dbReference>
<organism evidence="2 3">
    <name type="scientific">Terrapene triunguis</name>
    <name type="common">Three-toed box turtle</name>
    <dbReference type="NCBI Taxonomy" id="2587831"/>
    <lineage>
        <taxon>Eukaryota</taxon>
        <taxon>Metazoa</taxon>
        <taxon>Chordata</taxon>
        <taxon>Craniata</taxon>
        <taxon>Vertebrata</taxon>
        <taxon>Euteleostomi</taxon>
        <taxon>Archelosauria</taxon>
        <taxon>Testudinata</taxon>
        <taxon>Testudines</taxon>
        <taxon>Cryptodira</taxon>
        <taxon>Durocryptodira</taxon>
        <taxon>Testudinoidea</taxon>
        <taxon>Emydidae</taxon>
        <taxon>Terrapene</taxon>
    </lineage>
</organism>
<dbReference type="AlphaFoldDB" id="A0A674J9N8"/>
<keyword evidence="3" id="KW-1185">Reference proteome</keyword>
<accession>A0A674J9N8</accession>
<sequence>SSQRQGIREPQHEWNPIGMAYVPTEDERRIFRECNDESFWYRCESSLLINHLSFSSEVDCDPPFIRQNMMIVRLLHERSWIYISSLVVPLESIF</sequence>
<proteinExistence type="predicted"/>
<dbReference type="InParanoid" id="A0A674J9N8"/>
<evidence type="ECO:0000313" key="3">
    <source>
        <dbReference type="Proteomes" id="UP000472274"/>
    </source>
</evidence>
<dbReference type="InterPro" id="IPR009764">
    <property type="entry name" value="OCIA_dom"/>
</dbReference>
<dbReference type="Pfam" id="PF07051">
    <property type="entry name" value="OCIA"/>
    <property type="match status" value="1"/>
</dbReference>
<feature type="domain" description="OCIA" evidence="1">
    <location>
        <begin position="19"/>
        <end position="43"/>
    </location>
</feature>
<name>A0A674J9N8_9SAUR</name>
<evidence type="ECO:0000313" key="2">
    <source>
        <dbReference type="Ensembl" id="ENSTMTP00000018591.1"/>
    </source>
</evidence>